<evidence type="ECO:0000256" key="3">
    <source>
        <dbReference type="ARBA" id="ARBA00022679"/>
    </source>
</evidence>
<keyword evidence="3" id="KW-0808">Transferase</keyword>
<accession>Q8FNR9</accession>
<feature type="transmembrane region" description="Helical" evidence="9">
    <location>
        <begin position="326"/>
        <end position="347"/>
    </location>
</feature>
<proteinExistence type="inferred from homology"/>
<dbReference type="Pfam" id="PF09594">
    <property type="entry name" value="GT87"/>
    <property type="match status" value="2"/>
</dbReference>
<evidence type="ECO:0000256" key="5">
    <source>
        <dbReference type="ARBA" id="ARBA00022989"/>
    </source>
</evidence>
<keyword evidence="5 9" id="KW-1133">Transmembrane helix</keyword>
<feature type="transmembrane region" description="Helical" evidence="9">
    <location>
        <begin position="233"/>
        <end position="255"/>
    </location>
</feature>
<keyword evidence="4 9" id="KW-0812">Transmembrane</keyword>
<evidence type="ECO:0000256" key="4">
    <source>
        <dbReference type="ARBA" id="ARBA00022692"/>
    </source>
</evidence>
<feature type="transmembrane region" description="Helical" evidence="9">
    <location>
        <begin position="783"/>
        <end position="801"/>
    </location>
</feature>
<name>Q8FNR9_COREF</name>
<dbReference type="InterPro" id="IPR018584">
    <property type="entry name" value="GT87"/>
</dbReference>
<evidence type="ECO:0000256" key="8">
    <source>
        <dbReference type="SAM" id="MobiDB-lite"/>
    </source>
</evidence>
<feature type="transmembrane region" description="Helical" evidence="9">
    <location>
        <begin position="821"/>
        <end position="841"/>
    </location>
</feature>
<reference evidence="10 11" key="1">
    <citation type="journal article" date="2003" name="Genome Res.">
        <title>Comparative complete genome sequence analysis of the amino acid replacements responsible for the thermostability of Corynebacterium efficiens.</title>
        <authorList>
            <person name="Nishio Y."/>
            <person name="Nakamura Y."/>
            <person name="Kawarabayasi Y."/>
            <person name="Usuda Y."/>
            <person name="Kimura E."/>
            <person name="Sugimoto S."/>
            <person name="Matsui K."/>
            <person name="Yamagishi A."/>
            <person name="Kikuchi H."/>
            <person name="Ikeo K."/>
            <person name="Gojobori T."/>
        </authorList>
    </citation>
    <scope>NUCLEOTIDE SEQUENCE [LARGE SCALE GENOMIC DNA]</scope>
    <source>
        <strain evidence="11">DSM 44549 / YS-314 / AJ 12310 / JCM 11189 / NBRC 100395</strain>
    </source>
</reference>
<dbReference type="HOGENOM" id="CLU_379352_0_0_11"/>
<dbReference type="AlphaFoldDB" id="Q8FNR9"/>
<evidence type="ECO:0000256" key="7">
    <source>
        <dbReference type="ARBA" id="ARBA00024033"/>
    </source>
</evidence>
<keyword evidence="2" id="KW-1003">Cell membrane</keyword>
<feature type="transmembrane region" description="Helical" evidence="9">
    <location>
        <begin position="582"/>
        <end position="598"/>
    </location>
</feature>
<keyword evidence="11" id="KW-1185">Reference proteome</keyword>
<feature type="transmembrane region" description="Helical" evidence="9">
    <location>
        <begin position="440"/>
        <end position="456"/>
    </location>
</feature>
<feature type="transmembrane region" description="Helical" evidence="9">
    <location>
        <begin position="715"/>
        <end position="733"/>
    </location>
</feature>
<feature type="transmembrane region" description="Helical" evidence="9">
    <location>
        <begin position="374"/>
        <end position="391"/>
    </location>
</feature>
<evidence type="ECO:0000313" key="10">
    <source>
        <dbReference type="EMBL" id="BAC18885.1"/>
    </source>
</evidence>
<feature type="transmembrane region" description="Helical" evidence="9">
    <location>
        <begin position="153"/>
        <end position="173"/>
    </location>
</feature>
<feature type="transmembrane region" description="Helical" evidence="9">
    <location>
        <begin position="497"/>
        <end position="515"/>
    </location>
</feature>
<feature type="transmembrane region" description="Helical" evidence="9">
    <location>
        <begin position="261"/>
        <end position="280"/>
    </location>
</feature>
<protein>
    <submittedName>
        <fullName evidence="10">Putative membrane protein</fullName>
    </submittedName>
</protein>
<keyword evidence="6 9" id="KW-0472">Membrane</keyword>
<evidence type="ECO:0000313" key="11">
    <source>
        <dbReference type="Proteomes" id="UP000001409"/>
    </source>
</evidence>
<feature type="transmembrane region" description="Helical" evidence="9">
    <location>
        <begin position="180"/>
        <end position="198"/>
    </location>
</feature>
<dbReference type="Proteomes" id="UP000001409">
    <property type="component" value="Chromosome"/>
</dbReference>
<feature type="transmembrane region" description="Helical" evidence="9">
    <location>
        <begin position="633"/>
        <end position="654"/>
    </location>
</feature>
<comment type="subcellular location">
    <subcellularLocation>
        <location evidence="1">Cell membrane</location>
        <topology evidence="1">Multi-pass membrane protein</topology>
    </subcellularLocation>
</comment>
<dbReference type="KEGG" id="cef:CE2075"/>
<feature type="region of interest" description="Disordered" evidence="8">
    <location>
        <begin position="28"/>
        <end position="53"/>
    </location>
</feature>
<feature type="transmembrane region" description="Helical" evidence="9">
    <location>
        <begin position="403"/>
        <end position="420"/>
    </location>
</feature>
<sequence length="855" mass="92544">MLPRRLGQPVPHLLEFFRMQGDHVSHGDKADITRFPTPPPTGSAPADTTAPGASPGASWIRNLHLRLALIWAASIATAAALWPVVFNVRAIESFIFFYHIDSDVYRAGAQAFLDGLNLYEQDYVVGGIQLPFTYPPIAAVVFTPLLLVPSSTMGVLLTLLSAVLMWWCIAIVLRRVIRGISTYDSRLFALFILPAALFTEPVNQTLQFGQINILLMTLVLMDTFTRKPWLPRGFWIGLAAAIKLTPAVFGLYFLVKRDWKGAITSIASGVGFTLLAFALLPSSSVQYWTETLSDPSRIGNLSYITNQSIRGMFSRLMHERQDVVELIWMASVVLVLIGVTIAMVRVLRAGSVHGTVLLNSLIALLCSPVSWSHHWVWLIPITLGFAAGAWSQRDSAPRTAATSLTMALVTTVPMLIPTFWNMPFDSEAAPAWPLLLHPSGSSYVVVAIATVIVCLVNPRVLGTGQPVPGQPVPGHAAVDKASVDKAPTTDARGVNPALTVTLLVVSAYLAINAWYKGENGNVRLIQYPRAVLDGLDLTSFGYLVTEPLRTDNLVALWVIGALNIVSLIWCAVVIVQRLANRVPTAFTIAVALTIALLSEPVQSALQMGSLTLVVLALILTDLVAPRSVLPRGLLTGLTAGITGWPVLIIVALFLQRRVRAAVTAALTAVVLWVVGWLLAPSGRSTLLDVQTTVHDGADNASLAGFLARWISDSPVIMIIWVVIALAVGAWAVYHTHATGDVTLSATIAIAWPAIALPTVYAYMWVLFIPLVVLLLTRGRVFSAFLWAFIALVNWVPVQVSYDTHFPLNHRDMFDHVGLAGSYLLVEPLTIAPAAIGLLLVITAARSRQPAAQATT</sequence>
<dbReference type="GO" id="GO:0005886">
    <property type="term" value="C:plasma membrane"/>
    <property type="evidence" value="ECO:0007669"/>
    <property type="project" value="UniProtKB-SubCell"/>
</dbReference>
<feature type="transmembrane region" description="Helical" evidence="9">
    <location>
        <begin position="753"/>
        <end position="776"/>
    </location>
</feature>
<dbReference type="EMBL" id="BA000035">
    <property type="protein sequence ID" value="BAC18885.1"/>
    <property type="molecule type" value="Genomic_DNA"/>
</dbReference>
<evidence type="ECO:0000256" key="1">
    <source>
        <dbReference type="ARBA" id="ARBA00004651"/>
    </source>
</evidence>
<comment type="similarity">
    <text evidence="7">Belongs to the glycosyltransferase 87 family.</text>
</comment>
<organism evidence="10 11">
    <name type="scientific">Corynebacterium efficiens (strain DSM 44549 / YS-314 / AJ 12310 / JCM 11189 / NBRC 100395)</name>
    <dbReference type="NCBI Taxonomy" id="196164"/>
    <lineage>
        <taxon>Bacteria</taxon>
        <taxon>Bacillati</taxon>
        <taxon>Actinomycetota</taxon>
        <taxon>Actinomycetes</taxon>
        <taxon>Mycobacteriales</taxon>
        <taxon>Corynebacteriaceae</taxon>
        <taxon>Corynebacterium</taxon>
    </lineage>
</organism>
<dbReference type="GO" id="GO:0016758">
    <property type="term" value="F:hexosyltransferase activity"/>
    <property type="evidence" value="ECO:0007669"/>
    <property type="project" value="InterPro"/>
</dbReference>
<evidence type="ECO:0000256" key="9">
    <source>
        <dbReference type="SAM" id="Phobius"/>
    </source>
</evidence>
<dbReference type="STRING" id="196164.gene:10742503"/>
<dbReference type="eggNOG" id="COG5650">
    <property type="taxonomic scope" value="Bacteria"/>
</dbReference>
<feature type="transmembrane region" description="Helical" evidence="9">
    <location>
        <begin position="67"/>
        <end position="86"/>
    </location>
</feature>
<evidence type="ECO:0000256" key="2">
    <source>
        <dbReference type="ARBA" id="ARBA00022475"/>
    </source>
</evidence>
<feature type="transmembrane region" description="Helical" evidence="9">
    <location>
        <begin position="554"/>
        <end position="575"/>
    </location>
</feature>
<evidence type="ECO:0000256" key="6">
    <source>
        <dbReference type="ARBA" id="ARBA00023136"/>
    </source>
</evidence>
<feature type="transmembrane region" description="Helical" evidence="9">
    <location>
        <begin position="660"/>
        <end position="679"/>
    </location>
</feature>
<feature type="transmembrane region" description="Helical" evidence="9">
    <location>
        <begin position="604"/>
        <end position="624"/>
    </location>
</feature>